<feature type="domain" description="Casparian strip membrane protein" evidence="9">
    <location>
        <begin position="29"/>
        <end position="117"/>
    </location>
</feature>
<dbReference type="GO" id="GO:0006269">
    <property type="term" value="P:DNA replication, synthesis of primer"/>
    <property type="evidence" value="ECO:0007669"/>
    <property type="project" value="InterPro"/>
</dbReference>
<keyword evidence="7 8" id="KW-0472">Membrane</keyword>
<keyword evidence="5 8" id="KW-0812">Transmembrane</keyword>
<dbReference type="EMBL" id="JAUIZM010000006">
    <property type="protein sequence ID" value="KAK1378259.1"/>
    <property type="molecule type" value="Genomic_DNA"/>
</dbReference>
<comment type="caution">
    <text evidence="10">The sequence shown here is derived from an EMBL/GenBank/DDBJ whole genome shotgun (WGS) entry which is preliminary data.</text>
</comment>
<dbReference type="Proteomes" id="UP001237642">
    <property type="component" value="Unassembled WGS sequence"/>
</dbReference>
<dbReference type="AlphaFoldDB" id="A0AAD8MMS2"/>
<protein>
    <recommendedName>
        <fullName evidence="8">CASP-like protein</fullName>
    </recommendedName>
</protein>
<evidence type="ECO:0000256" key="5">
    <source>
        <dbReference type="ARBA" id="ARBA00022692"/>
    </source>
</evidence>
<comment type="similarity">
    <text evidence="2 8">Belongs to the Casparian strip membrane proteins (CASP) family.</text>
</comment>
<comment type="subcellular location">
    <subcellularLocation>
        <location evidence="1 8">Cell membrane</location>
        <topology evidence="1 8">Multi-pass membrane protein</topology>
    </subcellularLocation>
</comment>
<evidence type="ECO:0000256" key="2">
    <source>
        <dbReference type="ARBA" id="ARBA00007651"/>
    </source>
</evidence>
<sequence>MLVDPAKRHAYAQAGDNVFTLVERELVFDIDMTDYDDVRYCCSGADVCLDCWPLMTIAIKVLDASLRGRKNGGLAKAIIMLDLTMVVVLASANGAAAAVEYIGHEGNKHVRWNKVVAVVGVSLLRSLLFIFLVMLDVLNVHNKH</sequence>
<reference evidence="10" key="1">
    <citation type="submission" date="2023-02" db="EMBL/GenBank/DDBJ databases">
        <title>Genome of toxic invasive species Heracleum sosnowskyi carries increased number of genes despite the absence of recent whole-genome duplications.</title>
        <authorList>
            <person name="Schelkunov M."/>
            <person name="Shtratnikova V."/>
            <person name="Makarenko M."/>
            <person name="Klepikova A."/>
            <person name="Omelchenko D."/>
            <person name="Novikova G."/>
            <person name="Obukhova E."/>
            <person name="Bogdanov V."/>
            <person name="Penin A."/>
            <person name="Logacheva M."/>
        </authorList>
    </citation>
    <scope>NUCLEOTIDE SEQUENCE</scope>
    <source>
        <strain evidence="10">Hsosn_3</strain>
        <tissue evidence="10">Leaf</tissue>
    </source>
</reference>
<comment type="similarity">
    <text evidence="3">Belongs to the eukaryotic-type primase small subunit family.</text>
</comment>
<evidence type="ECO:0000313" key="11">
    <source>
        <dbReference type="Proteomes" id="UP001237642"/>
    </source>
</evidence>
<evidence type="ECO:0000256" key="4">
    <source>
        <dbReference type="ARBA" id="ARBA00022475"/>
    </source>
</evidence>
<keyword evidence="6 8" id="KW-1133">Transmembrane helix</keyword>
<evidence type="ECO:0000256" key="6">
    <source>
        <dbReference type="ARBA" id="ARBA00022989"/>
    </source>
</evidence>
<accession>A0AAD8MMS2</accession>
<dbReference type="InterPro" id="IPR006459">
    <property type="entry name" value="CASP/CASPL"/>
</dbReference>
<dbReference type="NCBIfam" id="TIGR01569">
    <property type="entry name" value="A_tha_TIGR01569"/>
    <property type="match status" value="1"/>
</dbReference>
<evidence type="ECO:0000256" key="8">
    <source>
        <dbReference type="RuleBase" id="RU361233"/>
    </source>
</evidence>
<reference evidence="10" key="2">
    <citation type="submission" date="2023-05" db="EMBL/GenBank/DDBJ databases">
        <authorList>
            <person name="Schelkunov M.I."/>
        </authorList>
    </citation>
    <scope>NUCLEOTIDE SEQUENCE</scope>
    <source>
        <strain evidence="10">Hsosn_3</strain>
        <tissue evidence="10">Leaf</tissue>
    </source>
</reference>
<dbReference type="Pfam" id="PF04535">
    <property type="entry name" value="CASP_dom"/>
    <property type="match status" value="1"/>
</dbReference>
<dbReference type="GO" id="GO:0005886">
    <property type="term" value="C:plasma membrane"/>
    <property type="evidence" value="ECO:0007669"/>
    <property type="project" value="UniProtKB-SubCell"/>
</dbReference>
<proteinExistence type="inferred from homology"/>
<comment type="subunit">
    <text evidence="8">Homodimer and heterodimers.</text>
</comment>
<gene>
    <name evidence="10" type="ORF">POM88_025003</name>
</gene>
<dbReference type="GO" id="GO:0003899">
    <property type="term" value="F:DNA-directed RNA polymerase activity"/>
    <property type="evidence" value="ECO:0007669"/>
    <property type="project" value="InterPro"/>
</dbReference>
<keyword evidence="11" id="KW-1185">Reference proteome</keyword>
<dbReference type="PANTHER" id="PTHR10536">
    <property type="entry name" value="DNA PRIMASE SMALL SUBUNIT"/>
    <property type="match status" value="1"/>
</dbReference>
<comment type="caution">
    <text evidence="8">Lacks conserved residue(s) required for the propagation of feature annotation.</text>
</comment>
<evidence type="ECO:0000313" key="10">
    <source>
        <dbReference type="EMBL" id="KAK1378259.1"/>
    </source>
</evidence>
<feature type="transmembrane region" description="Helical" evidence="8">
    <location>
        <begin position="77"/>
        <end position="103"/>
    </location>
</feature>
<evidence type="ECO:0000256" key="3">
    <source>
        <dbReference type="ARBA" id="ARBA00009762"/>
    </source>
</evidence>
<dbReference type="Gene3D" id="3.90.920.10">
    <property type="entry name" value="DNA primase, PRIM domain"/>
    <property type="match status" value="1"/>
</dbReference>
<feature type="transmembrane region" description="Helical" evidence="8">
    <location>
        <begin position="115"/>
        <end position="138"/>
    </location>
</feature>
<dbReference type="SUPFAM" id="SSF56747">
    <property type="entry name" value="Prim-pol domain"/>
    <property type="match status" value="1"/>
</dbReference>
<evidence type="ECO:0000256" key="1">
    <source>
        <dbReference type="ARBA" id="ARBA00004651"/>
    </source>
</evidence>
<organism evidence="10 11">
    <name type="scientific">Heracleum sosnowskyi</name>
    <dbReference type="NCBI Taxonomy" id="360622"/>
    <lineage>
        <taxon>Eukaryota</taxon>
        <taxon>Viridiplantae</taxon>
        <taxon>Streptophyta</taxon>
        <taxon>Embryophyta</taxon>
        <taxon>Tracheophyta</taxon>
        <taxon>Spermatophyta</taxon>
        <taxon>Magnoliopsida</taxon>
        <taxon>eudicotyledons</taxon>
        <taxon>Gunneridae</taxon>
        <taxon>Pentapetalae</taxon>
        <taxon>asterids</taxon>
        <taxon>campanulids</taxon>
        <taxon>Apiales</taxon>
        <taxon>Apiaceae</taxon>
        <taxon>Apioideae</taxon>
        <taxon>apioid superclade</taxon>
        <taxon>Tordylieae</taxon>
        <taxon>Tordyliinae</taxon>
        <taxon>Heracleum</taxon>
    </lineage>
</organism>
<evidence type="ECO:0000259" key="9">
    <source>
        <dbReference type="Pfam" id="PF04535"/>
    </source>
</evidence>
<keyword evidence="4 8" id="KW-1003">Cell membrane</keyword>
<dbReference type="InterPro" id="IPR006702">
    <property type="entry name" value="CASP_dom"/>
</dbReference>
<name>A0AAD8MMS2_9APIA</name>
<evidence type="ECO:0000256" key="7">
    <source>
        <dbReference type="ARBA" id="ARBA00023136"/>
    </source>
</evidence>